<evidence type="ECO:0000313" key="2">
    <source>
        <dbReference type="EMBL" id="RCK66947.1"/>
    </source>
</evidence>
<feature type="compositionally biased region" description="Basic and acidic residues" evidence="1">
    <location>
        <begin position="123"/>
        <end position="132"/>
    </location>
</feature>
<dbReference type="Proteomes" id="UP000253472">
    <property type="component" value="Unassembled WGS sequence"/>
</dbReference>
<feature type="compositionally biased region" description="Basic and acidic residues" evidence="1">
    <location>
        <begin position="97"/>
        <end position="112"/>
    </location>
</feature>
<feature type="compositionally biased region" description="Basic and acidic residues" evidence="1">
    <location>
        <begin position="1"/>
        <end position="11"/>
    </location>
</feature>
<name>A0A367YMF3_9ASCO</name>
<feature type="compositionally biased region" description="Polar residues" evidence="1">
    <location>
        <begin position="238"/>
        <end position="252"/>
    </location>
</feature>
<feature type="region of interest" description="Disordered" evidence="1">
    <location>
        <begin position="288"/>
        <end position="314"/>
    </location>
</feature>
<sequence length="475" mass="51817">MSDSKAKKASKEATTTTSSVNNSDTPKPDDESEHASISKNNGSNSANGNSTLPHGKKNGSSGELSTSSKKNSKADDNPTSPTTTTTTTTTTAPVKKAFTELTKKKVDKKRPNESSASSISKSDVSKKSDESTAMKAKAAKRPKYHVKKNEKLKLHDESKPGSAGAKDKDDSGRGTPVEGTSKSHGSPGFNERSPINGGKESASEAGTPNHDNQEDGGGATPIDPNVEAKGEYAEGLSIQGTATSNSSSSFQPAPTLVENPKPLKKTWTTFWKSWSACFASKLTGDVPSQLADTDQNSSEKSSNKSPDVPDIPTQYRPKEINGFGMFSKSQSLPMETKKNYHKLLSTSLELILEFCRYLEILNERSGKQDIQDAFLIQFGRFHSGLPFTDTEGSEALNEEELVQLSSLFNDIYNNNNTIWIANKFEYTSFSRKFRKAVAETLESDYQIKISHKRNLFPRQVICASLIQWKRNIPFS</sequence>
<feature type="compositionally biased region" description="Low complexity" evidence="1">
    <location>
        <begin position="37"/>
        <end position="50"/>
    </location>
</feature>
<dbReference type="OrthoDB" id="4012758at2759"/>
<feature type="compositionally biased region" description="Low complexity" evidence="1">
    <location>
        <begin position="12"/>
        <end position="25"/>
    </location>
</feature>
<protein>
    <submittedName>
        <fullName evidence="2">Uncharacterized protein</fullName>
    </submittedName>
</protein>
<keyword evidence="3" id="KW-1185">Reference proteome</keyword>
<feature type="compositionally biased region" description="Basic and acidic residues" evidence="1">
    <location>
        <begin position="26"/>
        <end position="36"/>
    </location>
</feature>
<evidence type="ECO:0000313" key="3">
    <source>
        <dbReference type="Proteomes" id="UP000253472"/>
    </source>
</evidence>
<feature type="compositionally biased region" description="Basic residues" evidence="1">
    <location>
        <begin position="137"/>
        <end position="146"/>
    </location>
</feature>
<accession>A0A367YMF3</accession>
<reference evidence="2 3" key="1">
    <citation type="submission" date="2018-06" db="EMBL/GenBank/DDBJ databases">
        <title>Whole genome sequencing of Candida tropicalis (genome annotated by CSBL at Korea University).</title>
        <authorList>
            <person name="Ahn J."/>
        </authorList>
    </citation>
    <scope>NUCLEOTIDE SEQUENCE [LARGE SCALE GENOMIC DNA]</scope>
    <source>
        <strain evidence="2 3">ATCC 20962</strain>
    </source>
</reference>
<feature type="compositionally biased region" description="Low complexity" evidence="1">
    <location>
        <begin position="82"/>
        <end position="91"/>
    </location>
</feature>
<organism evidence="2 3">
    <name type="scientific">Candida viswanathii</name>
    <dbReference type="NCBI Taxonomy" id="5486"/>
    <lineage>
        <taxon>Eukaryota</taxon>
        <taxon>Fungi</taxon>
        <taxon>Dikarya</taxon>
        <taxon>Ascomycota</taxon>
        <taxon>Saccharomycotina</taxon>
        <taxon>Pichiomycetes</taxon>
        <taxon>Debaryomycetaceae</taxon>
        <taxon>Candida/Lodderomyces clade</taxon>
        <taxon>Candida</taxon>
    </lineage>
</organism>
<feature type="compositionally biased region" description="Polar residues" evidence="1">
    <location>
        <begin position="290"/>
        <end position="305"/>
    </location>
</feature>
<feature type="compositionally biased region" description="Polar residues" evidence="1">
    <location>
        <begin position="58"/>
        <end position="69"/>
    </location>
</feature>
<dbReference type="EMBL" id="QLNQ01000001">
    <property type="protein sequence ID" value="RCK66947.1"/>
    <property type="molecule type" value="Genomic_DNA"/>
</dbReference>
<evidence type="ECO:0000256" key="1">
    <source>
        <dbReference type="SAM" id="MobiDB-lite"/>
    </source>
</evidence>
<dbReference type="AlphaFoldDB" id="A0A367YMF3"/>
<feature type="region of interest" description="Disordered" evidence="1">
    <location>
        <begin position="1"/>
        <end position="259"/>
    </location>
</feature>
<comment type="caution">
    <text evidence="2">The sequence shown here is derived from an EMBL/GenBank/DDBJ whole genome shotgun (WGS) entry which is preliminary data.</text>
</comment>
<feature type="compositionally biased region" description="Low complexity" evidence="1">
    <location>
        <begin position="113"/>
        <end position="122"/>
    </location>
</feature>
<proteinExistence type="predicted"/>
<feature type="compositionally biased region" description="Basic and acidic residues" evidence="1">
    <location>
        <begin position="147"/>
        <end position="172"/>
    </location>
</feature>
<gene>
    <name evidence="2" type="ORF">Cantr_03194</name>
</gene>